<dbReference type="SUPFAM" id="SSF56436">
    <property type="entry name" value="C-type lectin-like"/>
    <property type="match status" value="1"/>
</dbReference>
<dbReference type="Pfam" id="PF00059">
    <property type="entry name" value="Lectin_C"/>
    <property type="match status" value="1"/>
</dbReference>
<proteinExistence type="predicted"/>
<sequence>YCDCRVDKFGFADGWNYNEIWIDVIVVLDTSEAMGSDALEDTAALVESLISDGADDLLITNTYLPFYTRVGVLYNLNMTKADKVHGKVAIKKGVKEMDILAGFVAALNMFDDGLNAKPDRANTRQVVYYMTDSDFLKEGEAEMQGLKNLASPGYYFSSENYMLALQSFCKANCFCPHGRLAYGGSDPAIQASGGCYHASTSGIPFNNAKSTCSNEGGLLATIHDDQKGQFVNKLSVMAHAKSDYFWIGYEKSDAGAWQWEDNSDDPYTNWGLDEPSTNAVAKCGYVDSTSASLAWGAGNCKVGFPYSCQYTPCSVGYKDC</sequence>
<dbReference type="SMART" id="SM00034">
    <property type="entry name" value="CLECT"/>
    <property type="match status" value="1"/>
</dbReference>
<dbReference type="PROSITE" id="PS50041">
    <property type="entry name" value="C_TYPE_LECTIN_2"/>
    <property type="match status" value="1"/>
</dbReference>
<dbReference type="SUPFAM" id="SSF53300">
    <property type="entry name" value="vWA-like"/>
    <property type="match status" value="1"/>
</dbReference>
<dbReference type="InterPro" id="IPR001304">
    <property type="entry name" value="C-type_lectin-like"/>
</dbReference>
<evidence type="ECO:0000313" key="2">
    <source>
        <dbReference type="EMBL" id="GMR33805.1"/>
    </source>
</evidence>
<protein>
    <recommendedName>
        <fullName evidence="1">C-type lectin domain-containing protein</fullName>
    </recommendedName>
</protein>
<dbReference type="EMBL" id="BTRK01000001">
    <property type="protein sequence ID" value="GMR33805.1"/>
    <property type="molecule type" value="Genomic_DNA"/>
</dbReference>
<dbReference type="InterPro" id="IPR016187">
    <property type="entry name" value="CTDL_fold"/>
</dbReference>
<evidence type="ECO:0000259" key="1">
    <source>
        <dbReference type="PROSITE" id="PS50041"/>
    </source>
</evidence>
<reference evidence="3" key="1">
    <citation type="submission" date="2022-10" db="EMBL/GenBank/DDBJ databases">
        <title>Genome assembly of Pristionchus species.</title>
        <authorList>
            <person name="Yoshida K."/>
            <person name="Sommer R.J."/>
        </authorList>
    </citation>
    <scope>NUCLEOTIDE SEQUENCE [LARGE SCALE GENOMIC DNA]</scope>
    <source>
        <strain evidence="3">RS5460</strain>
    </source>
</reference>
<dbReference type="Gene3D" id="3.10.100.10">
    <property type="entry name" value="Mannose-Binding Protein A, subunit A"/>
    <property type="match status" value="1"/>
</dbReference>
<dbReference type="PANTHER" id="PTHR31024">
    <property type="entry name" value="C-TYPE LECTIN"/>
    <property type="match status" value="1"/>
</dbReference>
<evidence type="ECO:0000313" key="3">
    <source>
        <dbReference type="Proteomes" id="UP001328107"/>
    </source>
</evidence>
<feature type="domain" description="C-type lectin" evidence="1">
    <location>
        <begin position="191"/>
        <end position="309"/>
    </location>
</feature>
<dbReference type="InterPro" id="IPR016186">
    <property type="entry name" value="C-type_lectin-like/link_sf"/>
</dbReference>
<dbReference type="InterPro" id="IPR036465">
    <property type="entry name" value="vWFA_dom_sf"/>
</dbReference>
<dbReference type="CDD" id="cd00198">
    <property type="entry name" value="vWFA"/>
    <property type="match status" value="1"/>
</dbReference>
<dbReference type="Proteomes" id="UP001328107">
    <property type="component" value="Unassembled WGS sequence"/>
</dbReference>
<comment type="caution">
    <text evidence="2">The sequence shown here is derived from an EMBL/GenBank/DDBJ whole genome shotgun (WGS) entry which is preliminary data.</text>
</comment>
<organism evidence="2 3">
    <name type="scientific">Pristionchus mayeri</name>
    <dbReference type="NCBI Taxonomy" id="1317129"/>
    <lineage>
        <taxon>Eukaryota</taxon>
        <taxon>Metazoa</taxon>
        <taxon>Ecdysozoa</taxon>
        <taxon>Nematoda</taxon>
        <taxon>Chromadorea</taxon>
        <taxon>Rhabditida</taxon>
        <taxon>Rhabditina</taxon>
        <taxon>Diplogasteromorpha</taxon>
        <taxon>Diplogasteroidea</taxon>
        <taxon>Neodiplogasteridae</taxon>
        <taxon>Pristionchus</taxon>
    </lineage>
</organism>
<accession>A0AAN4Z9P6</accession>
<keyword evidence="3" id="KW-1185">Reference proteome</keyword>
<dbReference type="AlphaFoldDB" id="A0AAN4Z9P6"/>
<feature type="non-terminal residue" evidence="2">
    <location>
        <position position="1"/>
    </location>
</feature>
<dbReference type="PANTHER" id="PTHR31024:SF3">
    <property type="entry name" value="C-TYPE LECTIN-RELATED"/>
    <property type="match status" value="1"/>
</dbReference>
<dbReference type="CDD" id="cd00037">
    <property type="entry name" value="CLECT"/>
    <property type="match status" value="1"/>
</dbReference>
<feature type="non-terminal residue" evidence="2">
    <location>
        <position position="320"/>
    </location>
</feature>
<dbReference type="Gene3D" id="3.40.50.410">
    <property type="entry name" value="von Willebrand factor, type A domain"/>
    <property type="match status" value="1"/>
</dbReference>
<gene>
    <name evidence="2" type="ORF">PMAYCL1PPCAC_04000</name>
</gene>
<name>A0AAN4Z9P6_9BILA</name>